<dbReference type="Gene3D" id="3.40.50.1820">
    <property type="entry name" value="alpha/beta hydrolase"/>
    <property type="match status" value="1"/>
</dbReference>
<dbReference type="PANTHER" id="PTHR22946:SF9">
    <property type="entry name" value="POLYKETIDE TRANSFERASE AF380"/>
    <property type="match status" value="1"/>
</dbReference>
<feature type="domain" description="Serine aminopeptidase S33" evidence="2">
    <location>
        <begin position="81"/>
        <end position="197"/>
    </location>
</feature>
<keyword evidence="3" id="KW-0645">Protease</keyword>
<sequence length="314" mass="34744">MVTSPVIGDIKSLSVDPFPFEEITIPYLRSRKYLSSLSPLIKYADSSSHTSYKTSYDSDGLNINSLFIMPKGTPPVAGWPAVVFVHGYIPPKQYQTTRNYAQYADSLARNGIAVLKIDLRGHGSSEGDPGGGYYSSDYVIDTLNAFSALKHYPGIDSDKVGLWGHSMAGNIVLRSFVINPEIKKIVIWAGAVYTYEDMRQFRINDASYRPLPSGAPSQKKRQALTDTYGQFDPNSSFWKQVPATNYLDDVTGSVQIHHALNDSVVSIGYSRNLVSILNQTDIISELFEYRSGGHNLTGSSFTLAIKRTADFIKE</sequence>
<dbReference type="InterPro" id="IPR029058">
    <property type="entry name" value="AB_hydrolase_fold"/>
</dbReference>
<keyword evidence="3" id="KW-0031">Aminopeptidase</keyword>
<reference evidence="3 4" key="1">
    <citation type="journal article" date="2015" name="Nature">
        <title>rRNA introns, odd ribosomes, and small enigmatic genomes across a large radiation of phyla.</title>
        <authorList>
            <person name="Brown C.T."/>
            <person name="Hug L.A."/>
            <person name="Thomas B.C."/>
            <person name="Sharon I."/>
            <person name="Castelle C.J."/>
            <person name="Singh A."/>
            <person name="Wilkins M.J."/>
            <person name="Williams K.H."/>
            <person name="Banfield J.F."/>
        </authorList>
    </citation>
    <scope>NUCLEOTIDE SEQUENCE [LARGE SCALE GENOMIC DNA]</scope>
</reference>
<dbReference type="SUPFAM" id="SSF53474">
    <property type="entry name" value="alpha/beta-Hydrolases"/>
    <property type="match status" value="1"/>
</dbReference>
<organism evidence="3 4">
    <name type="scientific">Candidatus Collierbacteria bacterium GW2011_GWC2_43_12</name>
    <dbReference type="NCBI Taxonomy" id="1618390"/>
    <lineage>
        <taxon>Bacteria</taxon>
        <taxon>Candidatus Collieribacteriota</taxon>
    </lineage>
</organism>
<dbReference type="InterPro" id="IPR022742">
    <property type="entry name" value="Hydrolase_4"/>
</dbReference>
<dbReference type="GO" id="GO:0004177">
    <property type="term" value="F:aminopeptidase activity"/>
    <property type="evidence" value="ECO:0007669"/>
    <property type="project" value="UniProtKB-KW"/>
</dbReference>
<dbReference type="Pfam" id="PF12146">
    <property type="entry name" value="Hydrolase_4"/>
    <property type="match status" value="1"/>
</dbReference>
<evidence type="ECO:0000313" key="4">
    <source>
        <dbReference type="Proteomes" id="UP000033980"/>
    </source>
</evidence>
<evidence type="ECO:0000259" key="2">
    <source>
        <dbReference type="Pfam" id="PF12146"/>
    </source>
</evidence>
<dbReference type="PANTHER" id="PTHR22946">
    <property type="entry name" value="DIENELACTONE HYDROLASE DOMAIN-CONTAINING PROTEIN-RELATED"/>
    <property type="match status" value="1"/>
</dbReference>
<protein>
    <submittedName>
        <fullName evidence="3">Dipeptidylaminopeptidase/acylaminoacyl-peptidase</fullName>
    </submittedName>
</protein>
<evidence type="ECO:0000313" key="3">
    <source>
        <dbReference type="EMBL" id="KKS94696.1"/>
    </source>
</evidence>
<dbReference type="EMBL" id="LCFK01000005">
    <property type="protein sequence ID" value="KKS94696.1"/>
    <property type="molecule type" value="Genomic_DNA"/>
</dbReference>
<gene>
    <name evidence="3" type="ORF">UV68_C0005G0028</name>
</gene>
<dbReference type="Proteomes" id="UP000033980">
    <property type="component" value="Unassembled WGS sequence"/>
</dbReference>
<proteinExistence type="predicted"/>
<evidence type="ECO:0000256" key="1">
    <source>
        <dbReference type="ARBA" id="ARBA00022801"/>
    </source>
</evidence>
<accession>A0A0G1FHY7</accession>
<dbReference type="GO" id="GO:0052689">
    <property type="term" value="F:carboxylic ester hydrolase activity"/>
    <property type="evidence" value="ECO:0007669"/>
    <property type="project" value="UniProtKB-ARBA"/>
</dbReference>
<dbReference type="AlphaFoldDB" id="A0A0G1FHY7"/>
<dbReference type="InterPro" id="IPR050261">
    <property type="entry name" value="FrsA_esterase"/>
</dbReference>
<keyword evidence="1" id="KW-0378">Hydrolase</keyword>
<name>A0A0G1FHY7_9BACT</name>
<comment type="caution">
    <text evidence="3">The sequence shown here is derived from an EMBL/GenBank/DDBJ whole genome shotgun (WGS) entry which is preliminary data.</text>
</comment>